<reference evidence="1" key="1">
    <citation type="submission" date="2020-07" db="EMBL/GenBank/DDBJ databases">
        <title>Complete genome sequence of Streptomyces phage Spernnie.</title>
        <authorList>
            <person name="Tate N.B."/>
            <person name="Melbern L."/>
            <person name="Clark J.D."/>
            <person name="Hernandez I."/>
            <person name="Liu M."/>
            <person name="Burrowes B.H."/>
        </authorList>
    </citation>
    <scope>NUCLEOTIDE SEQUENCE</scope>
</reference>
<name>A0A873WL07_9CAUD</name>
<evidence type="ECO:0000313" key="1">
    <source>
        <dbReference type="EMBL" id="QPB09662.1"/>
    </source>
</evidence>
<accession>A0A873WL07</accession>
<protein>
    <submittedName>
        <fullName evidence="1">Uncharacterized protein</fullName>
    </submittedName>
</protein>
<gene>
    <name evidence="1" type="ORF">CPT_Spernnie_058</name>
</gene>
<dbReference type="Proteomes" id="UP000662797">
    <property type="component" value="Segment"/>
</dbReference>
<sequence>MRITPRAHEIKKVVDILEDPTFDSPEQLAKAVIKEVGDMLQMRDLFVMVHTWADGSKGLNFGPFGAVAEAETFAKKMSFGGTGKVVPLTSSGIMLANHDGKKDGWPGYCWNPECGHAPWTHAVDGASRGKCHLETCNCDKFVKDDPSLKGKKKTVARKAGTSKGVNEL</sequence>
<keyword evidence="2" id="KW-1185">Reference proteome</keyword>
<organism evidence="1 2">
    <name type="scientific">Streptomyces phage Spernnie</name>
    <dbReference type="NCBI Taxonomy" id="2767588"/>
    <lineage>
        <taxon>Viruses</taxon>
        <taxon>Duplodnaviria</taxon>
        <taxon>Heunggongvirae</taxon>
        <taxon>Uroviricota</taxon>
        <taxon>Caudoviricetes</taxon>
        <taxon>Arquatrovirinae</taxon>
        <taxon>Sentinelvirus</taxon>
        <taxon>Sentinelvirus spernnie</taxon>
    </lineage>
</organism>
<evidence type="ECO:0000313" key="2">
    <source>
        <dbReference type="Proteomes" id="UP000662797"/>
    </source>
</evidence>
<proteinExistence type="predicted"/>
<dbReference type="EMBL" id="MT701594">
    <property type="protein sequence ID" value="QPB09662.1"/>
    <property type="molecule type" value="Genomic_DNA"/>
</dbReference>